<name>A0A5J4WB04_9EUKA</name>
<feature type="compositionally biased region" description="Basic and acidic residues" evidence="1">
    <location>
        <begin position="98"/>
        <end position="116"/>
    </location>
</feature>
<dbReference type="EMBL" id="SNRW01002649">
    <property type="protein sequence ID" value="KAA6392124.1"/>
    <property type="molecule type" value="Genomic_DNA"/>
</dbReference>
<dbReference type="AlphaFoldDB" id="A0A5J4WB04"/>
<proteinExistence type="predicted"/>
<dbReference type="Proteomes" id="UP000324800">
    <property type="component" value="Unassembled WGS sequence"/>
</dbReference>
<feature type="region of interest" description="Disordered" evidence="1">
    <location>
        <begin position="98"/>
        <end position="128"/>
    </location>
</feature>
<dbReference type="Pfam" id="PF02252">
    <property type="entry name" value="PA28_C"/>
    <property type="match status" value="1"/>
</dbReference>
<dbReference type="SUPFAM" id="SSF47216">
    <property type="entry name" value="Proteasome activator"/>
    <property type="match status" value="1"/>
</dbReference>
<dbReference type="GO" id="GO:0008537">
    <property type="term" value="C:proteasome activator complex"/>
    <property type="evidence" value="ECO:0007669"/>
    <property type="project" value="InterPro"/>
</dbReference>
<dbReference type="InterPro" id="IPR036252">
    <property type="entry name" value="Proteasome_activ_sf"/>
</dbReference>
<organism evidence="3 4">
    <name type="scientific">Streblomastix strix</name>
    <dbReference type="NCBI Taxonomy" id="222440"/>
    <lineage>
        <taxon>Eukaryota</taxon>
        <taxon>Metamonada</taxon>
        <taxon>Preaxostyla</taxon>
        <taxon>Oxymonadida</taxon>
        <taxon>Streblomastigidae</taxon>
        <taxon>Streblomastix</taxon>
    </lineage>
</organism>
<dbReference type="Gene3D" id="1.20.120.180">
    <property type="entry name" value="Proteasome activator pa28, C-terminal domain"/>
    <property type="match status" value="1"/>
</dbReference>
<evidence type="ECO:0000313" key="3">
    <source>
        <dbReference type="EMBL" id="KAA6392124.1"/>
    </source>
</evidence>
<evidence type="ECO:0000256" key="1">
    <source>
        <dbReference type="SAM" id="MobiDB-lite"/>
    </source>
</evidence>
<evidence type="ECO:0000313" key="4">
    <source>
        <dbReference type="Proteomes" id="UP000324800"/>
    </source>
</evidence>
<reference evidence="3 4" key="1">
    <citation type="submission" date="2019-03" db="EMBL/GenBank/DDBJ databases">
        <title>Single cell metagenomics reveals metabolic interactions within the superorganism composed of flagellate Streblomastix strix and complex community of Bacteroidetes bacteria on its surface.</title>
        <authorList>
            <person name="Treitli S.C."/>
            <person name="Kolisko M."/>
            <person name="Husnik F."/>
            <person name="Keeling P."/>
            <person name="Hampl V."/>
        </authorList>
    </citation>
    <scope>NUCLEOTIDE SEQUENCE [LARGE SCALE GENOMIC DNA]</scope>
    <source>
        <strain evidence="3">ST1C</strain>
    </source>
</reference>
<dbReference type="InterPro" id="IPR036997">
    <property type="entry name" value="PA28_C_sf"/>
</dbReference>
<dbReference type="InterPro" id="IPR003186">
    <property type="entry name" value="PA28_C"/>
</dbReference>
<feature type="region of interest" description="Disordered" evidence="1">
    <location>
        <begin position="150"/>
        <end position="187"/>
    </location>
</feature>
<protein>
    <recommendedName>
        <fullName evidence="2">Proteasome activator PA28 C-terminal domain-containing protein</fullName>
    </recommendedName>
</protein>
<feature type="compositionally biased region" description="Acidic residues" evidence="1">
    <location>
        <begin position="117"/>
        <end position="128"/>
    </location>
</feature>
<feature type="domain" description="Proteasome activator PA28 C-terminal" evidence="2">
    <location>
        <begin position="8"/>
        <end position="97"/>
    </location>
</feature>
<sequence>MNTRFAFASSVKTDVAVEIDLYEDDLYEIDSKIDEFPDDRAELVEKCVRYPTIEDYYVALQQQDIRFYTFLRHSLLLLREDVGKCILLLQRNKESLEAGSWKSEEESENKGRIVSKEDEDDNNADDQSEIIHNDIQQNTMTMMTMIGGSQFGRGKKRLTKTTPIRIGNKKKRGKYGGDNSGPPPGLY</sequence>
<gene>
    <name evidence="3" type="ORF">EZS28_012344</name>
</gene>
<comment type="caution">
    <text evidence="3">The sequence shown here is derived from an EMBL/GenBank/DDBJ whole genome shotgun (WGS) entry which is preliminary data.</text>
</comment>
<accession>A0A5J4WB04</accession>
<evidence type="ECO:0000259" key="2">
    <source>
        <dbReference type="Pfam" id="PF02252"/>
    </source>
</evidence>